<dbReference type="OrthoDB" id="9955514at2"/>
<accession>A0A069CU54</accession>
<sequence>MGRWFGLVFIGLGIWQFFAGGQGLRKYRAATQKQTIAKRIVSWLFTFGLGTILILWGLLVLFVKN</sequence>
<evidence type="ECO:0000313" key="3">
    <source>
        <dbReference type="Proteomes" id="UP000030643"/>
    </source>
</evidence>
<dbReference type="Proteomes" id="UP000030643">
    <property type="component" value="Unassembled WGS sequence"/>
</dbReference>
<evidence type="ECO:0000313" key="2">
    <source>
        <dbReference type="EMBL" id="GAK31295.1"/>
    </source>
</evidence>
<name>A0A069CU54_WEIOS</name>
<keyword evidence="1" id="KW-1133">Transmembrane helix</keyword>
<dbReference type="AlphaFoldDB" id="A0A069CU54"/>
<keyword evidence="1" id="KW-0812">Transmembrane</keyword>
<protein>
    <submittedName>
        <fullName evidence="2">Uncharacterized protein</fullName>
    </submittedName>
</protein>
<feature type="transmembrane region" description="Helical" evidence="1">
    <location>
        <begin position="43"/>
        <end position="63"/>
    </location>
</feature>
<dbReference type="RefSeq" id="WP_027699296.1">
    <property type="nucleotide sequence ID" value="NZ_DF820491.1"/>
</dbReference>
<gene>
    <name evidence="2" type="ORF">WOSG25_081280</name>
</gene>
<organism evidence="2 3">
    <name type="scientific">Weissella oryzae (strain DSM 25784 / JCM 18191 / LMG 30913 / SG25)</name>
    <dbReference type="NCBI Taxonomy" id="1329250"/>
    <lineage>
        <taxon>Bacteria</taxon>
        <taxon>Bacillati</taxon>
        <taxon>Bacillota</taxon>
        <taxon>Bacilli</taxon>
        <taxon>Lactobacillales</taxon>
        <taxon>Lactobacillaceae</taxon>
        <taxon>Weissella</taxon>
    </lineage>
</organism>
<reference evidence="3" key="1">
    <citation type="journal article" date="2014" name="Genome Announc.">
        <title>Draft genome sequence of Weissella oryzae SG25T, isolated from fermented rice grains.</title>
        <authorList>
            <person name="Tanizawa Y."/>
            <person name="Fujisawa T."/>
            <person name="Mochizuki T."/>
            <person name="Kaminuma E."/>
            <person name="Suzuki Y."/>
            <person name="Nakamura Y."/>
            <person name="Tohno M."/>
        </authorList>
    </citation>
    <scope>NUCLEOTIDE SEQUENCE [LARGE SCALE GENOMIC DNA]</scope>
    <source>
        <strain evidence="3">DSM 25784 / JCM 18191 / LMG 30913 / SG25</strain>
    </source>
</reference>
<proteinExistence type="predicted"/>
<dbReference type="EMBL" id="DF820491">
    <property type="protein sequence ID" value="GAK31295.1"/>
    <property type="molecule type" value="Genomic_DNA"/>
</dbReference>
<keyword evidence="1" id="KW-0472">Membrane</keyword>
<keyword evidence="3" id="KW-1185">Reference proteome</keyword>
<evidence type="ECO:0000256" key="1">
    <source>
        <dbReference type="SAM" id="Phobius"/>
    </source>
</evidence>